<keyword evidence="2" id="KW-1185">Reference proteome</keyword>
<reference evidence="1 2" key="1">
    <citation type="journal article" date="2013" name="Nat. Commun.">
        <title>The evolution and pathogenic mechanisms of the rice sheath blight pathogen.</title>
        <authorList>
            <person name="Zheng A."/>
            <person name="Lin R."/>
            <person name="Xu L."/>
            <person name="Qin P."/>
            <person name="Tang C."/>
            <person name="Ai P."/>
            <person name="Zhang D."/>
            <person name="Liu Y."/>
            <person name="Sun Z."/>
            <person name="Feng H."/>
            <person name="Wang Y."/>
            <person name="Chen Y."/>
            <person name="Liang X."/>
            <person name="Fu R."/>
            <person name="Li Q."/>
            <person name="Zhang J."/>
            <person name="Yu X."/>
            <person name="Xie Z."/>
            <person name="Ding L."/>
            <person name="Guan P."/>
            <person name="Tang J."/>
            <person name="Liang Y."/>
            <person name="Wang S."/>
            <person name="Deng Q."/>
            <person name="Li S."/>
            <person name="Zhu J."/>
            <person name="Wang L."/>
            <person name="Liu H."/>
            <person name="Li P."/>
        </authorList>
    </citation>
    <scope>NUCLEOTIDE SEQUENCE [LARGE SCALE GENOMIC DNA]</scope>
    <source>
        <strain evidence="2">AG-1 IA</strain>
    </source>
</reference>
<gene>
    <name evidence="1" type="ORF">AG1IA_08420</name>
</gene>
<comment type="caution">
    <text evidence="1">The sequence shown here is derived from an EMBL/GenBank/DDBJ whole genome shotgun (WGS) entry which is preliminary data.</text>
</comment>
<accession>L8WH69</accession>
<dbReference type="Proteomes" id="UP000011668">
    <property type="component" value="Unassembled WGS sequence"/>
</dbReference>
<proteinExistence type="predicted"/>
<dbReference type="HOGENOM" id="CLU_1908124_0_0_1"/>
<evidence type="ECO:0000313" key="2">
    <source>
        <dbReference type="Proteomes" id="UP000011668"/>
    </source>
</evidence>
<dbReference type="AlphaFoldDB" id="L8WH69"/>
<organism evidence="1 2">
    <name type="scientific">Thanatephorus cucumeris (strain AG1-IA)</name>
    <name type="common">Rice sheath blight fungus</name>
    <name type="synonym">Rhizoctonia solani</name>
    <dbReference type="NCBI Taxonomy" id="983506"/>
    <lineage>
        <taxon>Eukaryota</taxon>
        <taxon>Fungi</taxon>
        <taxon>Dikarya</taxon>
        <taxon>Basidiomycota</taxon>
        <taxon>Agaricomycotina</taxon>
        <taxon>Agaricomycetes</taxon>
        <taxon>Cantharellales</taxon>
        <taxon>Ceratobasidiaceae</taxon>
        <taxon>Rhizoctonia</taxon>
        <taxon>Rhizoctonia solani AG-1</taxon>
    </lineage>
</organism>
<name>L8WH69_THACA</name>
<evidence type="ECO:0000313" key="1">
    <source>
        <dbReference type="EMBL" id="ELU37556.1"/>
    </source>
</evidence>
<dbReference type="EMBL" id="AFRT01002584">
    <property type="protein sequence ID" value="ELU37556.1"/>
    <property type="molecule type" value="Genomic_DNA"/>
</dbReference>
<sequence>MDSGSEYPLGVSKNLNTNRVDPCLSPRKLHYIIQWSPNNPAYHMSPGFYAHLTKMCSLAHTRTVKDKVARSVVGQHCNWKPKSNQSLKFDNLDTASSSNLVAQSADSFDTPKSVPLFDRHSHISRKLNNKKST</sequence>
<protein>
    <submittedName>
        <fullName evidence="1">Uncharacterized protein</fullName>
    </submittedName>
</protein>